<accession>A0ABR4QA07</accession>
<name>A0ABR4QA07_9CEST</name>
<feature type="signal peptide" evidence="3">
    <location>
        <begin position="1"/>
        <end position="17"/>
    </location>
</feature>
<evidence type="ECO:0008006" key="6">
    <source>
        <dbReference type="Google" id="ProtNLM"/>
    </source>
</evidence>
<keyword evidence="2" id="KW-0472">Membrane</keyword>
<feature type="compositionally biased region" description="Basic and acidic residues" evidence="1">
    <location>
        <begin position="1396"/>
        <end position="1407"/>
    </location>
</feature>
<evidence type="ECO:0000313" key="5">
    <source>
        <dbReference type="Proteomes" id="UP001651158"/>
    </source>
</evidence>
<protein>
    <recommendedName>
        <fullName evidence="6">Ig-like domain-containing protein</fullName>
    </recommendedName>
</protein>
<evidence type="ECO:0000256" key="2">
    <source>
        <dbReference type="SAM" id="Phobius"/>
    </source>
</evidence>
<feature type="chain" id="PRO_5046229046" description="Ig-like domain-containing protein" evidence="3">
    <location>
        <begin position="18"/>
        <end position="1407"/>
    </location>
</feature>
<keyword evidence="2" id="KW-1133">Transmembrane helix</keyword>
<evidence type="ECO:0000313" key="4">
    <source>
        <dbReference type="EMBL" id="KAL5106563.1"/>
    </source>
</evidence>
<evidence type="ECO:0000256" key="1">
    <source>
        <dbReference type="SAM" id="MobiDB-lite"/>
    </source>
</evidence>
<evidence type="ECO:0000256" key="3">
    <source>
        <dbReference type="SAM" id="SignalP"/>
    </source>
</evidence>
<keyword evidence="2" id="KW-0812">Transmembrane</keyword>
<feature type="region of interest" description="Disordered" evidence="1">
    <location>
        <begin position="1348"/>
        <end position="1407"/>
    </location>
</feature>
<dbReference type="EMBL" id="JAKROA010000005">
    <property type="protein sequence ID" value="KAL5106563.1"/>
    <property type="molecule type" value="Genomic_DNA"/>
</dbReference>
<comment type="caution">
    <text evidence="4">The sequence shown here is derived from an EMBL/GenBank/DDBJ whole genome shotgun (WGS) entry which is preliminary data.</text>
</comment>
<sequence>MPVKCSLLLQYACLVACFHIKELEDSGDIEVCKNYKRSRIVVPDYAIRTGLRINTTVPPPKIQIRQAFRGERVALRCPHTQRGSKYAWYLSATAPVSSSVLASSLVPLPRNICFQRRFYNYKAFGVEVVEVVAQPGTVGYFTCAENVGENQWIQRGVFLILLYQQPTVVLQVDLVATSHVNCEAASSPLSHSKISFGRYGVPQTIREEDPECVQDSKYWHCIKFVGQWDEYEWKRKRLEKSPSGFIRTGPLDRTVRLRFKEIRVGFQLDFVRLSRQHGHRPKTLNSFAMTQESLCVEARQVGRRFEWMVLEISLGYAELAGGFRIPFSKMISPDDLELLDGLQVYQSDGGSFRSVFLERALDPEAVLDRAPPIPHEDLPLPPKYQRSYPCGPPLTSYGHGFVSVIHDQLCTQKVTSFTTVVISDVAKMPRGSGRSVIIKVDALLTNRHTPEYFYLLRLMERLIKVEKSTKPKAEFVKLLEIRWNNLEVCFTTYEGNRAYHINKTLALPTLKEKKVIESSLTMQLSDAGTSLLLSFTAMRNKVPKFIRHLTLATAVDSGLEFDTLVPPQGACIDCFVSVHIDRRGATSIPLKWPMSRKSTPPLPPINNRVAPIRSMVGNRPRFTAFRTFTLSWNESDLTDSREDLRDWFERMEFKTASKNVSIIYKNSWPVCARGQHLAIANPPFCVPCPPGTKATVYKAIGKAKYVPESKEVDLNTPHATLCDLCPKGTYQPEPSQTMCIDCSAIYNPYFCTETPPAPLTVEDSVEDTATSPEAIQSAVQLRTTTTISTAGVLFICLCMIGLLACVVYFYLEAIGFMLVRIARAPYIERTVRKKTPSQICELEICRLQQLHPDIDLHEVARQELCHAEVLRLRLLHPEIDWDKIICEAEVNRLRKNYPFIHWEMILCTELPYVLRARYPFINWSQIVAEDACGREIDRLRAENPEMDWTTVLCEARIESLQRKFPCLNWSGIICEERIRRLRSTYPQVNFDQLVQDNLCEAEMERLKRQYPEIDWEAIVCAERVLWLKARHPMVHWENIVSEEKVARLRHLYPCIDWSNVIRDNLCEKEIESLKKRFPQLDWESIVRGGDESTKRLSKAAVIERLNLRFPDVTWKDVITEDLSDCAIRRWREQYPYLDWNAITMAIFQPITLKSVNFKNAEMYKSFRDQVACLEEIYPCVDWRYFVEKKYASPYINWDYILTCEEGGSIKESGKLNSNIIERLKSRYQLVNWSAFQNVGVDRMRREHPYIHWTVVLEENDLDGQTLDRGKEDPATLSKVSSVVPVAQKMEKRMEVSKAAIEQEILRLRSEYPYINWENVIAKERRRKRMEHGLQCGDSGQPHSNIQMKCLPGETSPSGKNPSDTEIKSETMDPPTGTMDSDRLRSLHPNINWTSVVKHELQKRQKDE</sequence>
<gene>
    <name evidence="4" type="ORF">TcWFU_001117</name>
</gene>
<organism evidence="4 5">
    <name type="scientific">Taenia crassiceps</name>
    <dbReference type="NCBI Taxonomy" id="6207"/>
    <lineage>
        <taxon>Eukaryota</taxon>
        <taxon>Metazoa</taxon>
        <taxon>Spiralia</taxon>
        <taxon>Lophotrochozoa</taxon>
        <taxon>Platyhelminthes</taxon>
        <taxon>Cestoda</taxon>
        <taxon>Eucestoda</taxon>
        <taxon>Cyclophyllidea</taxon>
        <taxon>Taeniidae</taxon>
        <taxon>Taenia</taxon>
    </lineage>
</organism>
<keyword evidence="5" id="KW-1185">Reference proteome</keyword>
<dbReference type="Proteomes" id="UP001651158">
    <property type="component" value="Unassembled WGS sequence"/>
</dbReference>
<proteinExistence type="predicted"/>
<reference evidence="4 5" key="1">
    <citation type="journal article" date="2022" name="Front. Cell. Infect. Microbiol.">
        <title>The Genomes of Two Strains of Taenia crassiceps the Animal Model for the Study of Human Cysticercosis.</title>
        <authorList>
            <person name="Bobes R.J."/>
            <person name="Estrada K."/>
            <person name="Rios-Valencia D.G."/>
            <person name="Calderon-Gallegos A."/>
            <person name="de la Torre P."/>
            <person name="Carrero J.C."/>
            <person name="Sanchez-Flores A."/>
            <person name="Laclette J.P."/>
        </authorList>
    </citation>
    <scope>NUCLEOTIDE SEQUENCE [LARGE SCALE GENOMIC DNA]</scope>
    <source>
        <strain evidence="4">WFUcys</strain>
    </source>
</reference>
<feature type="transmembrane region" description="Helical" evidence="2">
    <location>
        <begin position="790"/>
        <end position="811"/>
    </location>
</feature>
<keyword evidence="3" id="KW-0732">Signal</keyword>